<evidence type="ECO:0000313" key="1">
    <source>
        <dbReference type="EMBL" id="GAI29807.1"/>
    </source>
</evidence>
<organism evidence="1">
    <name type="scientific">marine sediment metagenome</name>
    <dbReference type="NCBI Taxonomy" id="412755"/>
    <lineage>
        <taxon>unclassified sequences</taxon>
        <taxon>metagenomes</taxon>
        <taxon>ecological metagenomes</taxon>
    </lineage>
</organism>
<name>X1MDS5_9ZZZZ</name>
<dbReference type="EMBL" id="BARV01016680">
    <property type="protein sequence ID" value="GAI29807.1"/>
    <property type="molecule type" value="Genomic_DNA"/>
</dbReference>
<reference evidence="1" key="1">
    <citation type="journal article" date="2014" name="Front. Microbiol.">
        <title>High frequency of phylogenetically diverse reductive dehalogenase-homologous genes in deep subseafloor sedimentary metagenomes.</title>
        <authorList>
            <person name="Kawai M."/>
            <person name="Futagami T."/>
            <person name="Toyoda A."/>
            <person name="Takaki Y."/>
            <person name="Nishi S."/>
            <person name="Hori S."/>
            <person name="Arai W."/>
            <person name="Tsubouchi T."/>
            <person name="Morono Y."/>
            <person name="Uchiyama I."/>
            <person name="Ito T."/>
            <person name="Fujiyama A."/>
            <person name="Inagaki F."/>
            <person name="Takami H."/>
        </authorList>
    </citation>
    <scope>NUCLEOTIDE SEQUENCE</scope>
    <source>
        <strain evidence="1">Expedition CK06-06</strain>
    </source>
</reference>
<sequence>MPEVFGIGWAINFYALLENLGIIKRADVSEENFLMPTQSIKEVLVHPETTD</sequence>
<accession>X1MDS5</accession>
<gene>
    <name evidence="1" type="ORF">S06H3_28567</name>
</gene>
<proteinExistence type="predicted"/>
<evidence type="ECO:0008006" key="2">
    <source>
        <dbReference type="Google" id="ProtNLM"/>
    </source>
</evidence>
<comment type="caution">
    <text evidence="1">The sequence shown here is derived from an EMBL/GenBank/DDBJ whole genome shotgun (WGS) entry which is preliminary data.</text>
</comment>
<protein>
    <recommendedName>
        <fullName evidence="2">DUF5808 domain-containing protein</fullName>
    </recommendedName>
</protein>
<dbReference type="AlphaFoldDB" id="X1MDS5"/>